<feature type="transmembrane region" description="Helical" evidence="1">
    <location>
        <begin position="82"/>
        <end position="101"/>
    </location>
</feature>
<name>A0A6N2UDZ6_9FIRM</name>
<dbReference type="AlphaFoldDB" id="A0A6N2UDZ6"/>
<proteinExistence type="predicted"/>
<dbReference type="InterPro" id="IPR025962">
    <property type="entry name" value="SdpI/YhfL"/>
</dbReference>
<feature type="transmembrane region" description="Helical" evidence="1">
    <location>
        <begin position="6"/>
        <end position="21"/>
    </location>
</feature>
<sequence>MFLFFVCLIIPISFFFMYFFLKNKAYKKISRWSGFRTRLSMKNEKNWEIGNLYASKLSLIFGIISMVMTLFVFYKYDLNDKIVLILVGIQIVFLILISVLSEIKLYFVNKKGSV</sequence>
<organism evidence="2">
    <name type="scientific">Anaerococcus vaginalis</name>
    <dbReference type="NCBI Taxonomy" id="33037"/>
    <lineage>
        <taxon>Bacteria</taxon>
        <taxon>Bacillati</taxon>
        <taxon>Bacillota</taxon>
        <taxon>Tissierellia</taxon>
        <taxon>Tissierellales</taxon>
        <taxon>Peptoniphilaceae</taxon>
        <taxon>Anaerococcus</taxon>
    </lineage>
</organism>
<dbReference type="Pfam" id="PF13630">
    <property type="entry name" value="SdpI"/>
    <property type="match status" value="1"/>
</dbReference>
<evidence type="ECO:0000256" key="1">
    <source>
        <dbReference type="SAM" id="Phobius"/>
    </source>
</evidence>
<dbReference type="RefSeq" id="WP_156329466.1">
    <property type="nucleotide sequence ID" value="NZ_CACRSW010000030.1"/>
</dbReference>
<gene>
    <name evidence="2" type="ORF">AVLFYP127_01069</name>
</gene>
<feature type="transmembrane region" description="Helical" evidence="1">
    <location>
        <begin position="57"/>
        <end position="76"/>
    </location>
</feature>
<reference evidence="2" key="1">
    <citation type="submission" date="2019-11" db="EMBL/GenBank/DDBJ databases">
        <authorList>
            <person name="Feng L."/>
        </authorList>
    </citation>
    <scope>NUCLEOTIDE SEQUENCE</scope>
    <source>
        <strain evidence="2">AvaginalisLFYP127</strain>
    </source>
</reference>
<keyword evidence="1" id="KW-0472">Membrane</keyword>
<evidence type="ECO:0000313" key="2">
    <source>
        <dbReference type="EMBL" id="VYT15838.1"/>
    </source>
</evidence>
<dbReference type="EMBL" id="CACRSW010000030">
    <property type="protein sequence ID" value="VYT15838.1"/>
    <property type="molecule type" value="Genomic_DNA"/>
</dbReference>
<accession>A0A6N2UDZ6</accession>
<keyword evidence="1" id="KW-1133">Transmembrane helix</keyword>
<evidence type="ECO:0008006" key="3">
    <source>
        <dbReference type="Google" id="ProtNLM"/>
    </source>
</evidence>
<protein>
    <recommendedName>
        <fullName evidence="3">SdpI/YhfL protein family protein</fullName>
    </recommendedName>
</protein>
<keyword evidence="1" id="KW-0812">Transmembrane</keyword>